<dbReference type="Proteomes" id="UP000261905">
    <property type="component" value="Unassembled WGS sequence"/>
</dbReference>
<evidence type="ECO:0000256" key="1">
    <source>
        <dbReference type="SAM" id="Coils"/>
    </source>
</evidence>
<dbReference type="Pfam" id="PF03448">
    <property type="entry name" value="MgtE_N"/>
    <property type="match status" value="1"/>
</dbReference>
<sequence length="301" mass="33386">MADTEVEKQGYNAFERLMFMLIPILFVIVLLGVLYTMFDADFRNRALQFGQSIPVVKNVLPEPKVTGGSMDDSQIRSIKMTEKIEELETELASVKQELAAANGEKGSQADVVQDLQAENALLKQQTEDSRMENEEYAAKITELASMFSKMTPSKAAPIVQNMTTDEMVLLFSSMRPDDRVRIMEKMDPRLAAEATMKMKDSQSAKDMQIAALQSRLDQTEKAEEKPVSATLNQEQLNATFTSMDAKSAGEMLIKMMEISPSKVIRILNSVDDAARSAILTEMSKSDKAVAANIMTKLMSGT</sequence>
<accession>A0A371PLK1</accession>
<dbReference type="Gene3D" id="1.10.220.30">
    <property type="match status" value="1"/>
</dbReference>
<dbReference type="InterPro" id="IPR006668">
    <property type="entry name" value="Mg_transptr_MgtE_intracell_dom"/>
</dbReference>
<organism evidence="4 5">
    <name type="scientific">Paenibacillus paeoniae</name>
    <dbReference type="NCBI Taxonomy" id="2292705"/>
    <lineage>
        <taxon>Bacteria</taxon>
        <taxon>Bacillati</taxon>
        <taxon>Bacillota</taxon>
        <taxon>Bacilli</taxon>
        <taxon>Bacillales</taxon>
        <taxon>Paenibacillaceae</taxon>
        <taxon>Paenibacillus</taxon>
    </lineage>
</organism>
<protein>
    <submittedName>
        <fullName evidence="4">MgtE protein</fullName>
    </submittedName>
</protein>
<evidence type="ECO:0000256" key="2">
    <source>
        <dbReference type="SAM" id="Phobius"/>
    </source>
</evidence>
<proteinExistence type="predicted"/>
<comment type="caution">
    <text evidence="4">The sequence shown here is derived from an EMBL/GenBank/DDBJ whole genome shotgun (WGS) entry which is preliminary data.</text>
</comment>
<dbReference type="EMBL" id="QUBQ01000001">
    <property type="protein sequence ID" value="REK76509.1"/>
    <property type="molecule type" value="Genomic_DNA"/>
</dbReference>
<reference evidence="4 5" key="1">
    <citation type="submission" date="2018-08" db="EMBL/GenBank/DDBJ databases">
        <title>Paenibacillus sp. M4BSY-1, whole genome shotgun sequence.</title>
        <authorList>
            <person name="Tuo L."/>
        </authorList>
    </citation>
    <scope>NUCLEOTIDE SEQUENCE [LARGE SCALE GENOMIC DNA]</scope>
    <source>
        <strain evidence="4 5">M4BSY-1</strain>
    </source>
</reference>
<keyword evidence="2" id="KW-1133">Transmembrane helix</keyword>
<evidence type="ECO:0000259" key="3">
    <source>
        <dbReference type="Pfam" id="PF03448"/>
    </source>
</evidence>
<keyword evidence="5" id="KW-1185">Reference proteome</keyword>
<keyword evidence="2" id="KW-0472">Membrane</keyword>
<feature type="domain" description="Magnesium transporter MgtE intracellular" evidence="3">
    <location>
        <begin position="139"/>
        <end position="204"/>
    </location>
</feature>
<evidence type="ECO:0000313" key="5">
    <source>
        <dbReference type="Proteomes" id="UP000261905"/>
    </source>
</evidence>
<gene>
    <name evidence="4" type="ORF">DX130_05575</name>
</gene>
<keyword evidence="1" id="KW-0175">Coiled coil</keyword>
<dbReference type="AlphaFoldDB" id="A0A371PLK1"/>
<feature type="coiled-coil region" evidence="1">
    <location>
        <begin position="70"/>
        <end position="132"/>
    </location>
</feature>
<dbReference type="OrthoDB" id="2381574at2"/>
<evidence type="ECO:0000313" key="4">
    <source>
        <dbReference type="EMBL" id="REK76509.1"/>
    </source>
</evidence>
<name>A0A371PLK1_9BACL</name>
<keyword evidence="2" id="KW-0812">Transmembrane</keyword>
<feature type="transmembrane region" description="Helical" evidence="2">
    <location>
        <begin position="17"/>
        <end position="38"/>
    </location>
</feature>
<dbReference type="SUPFAM" id="SSF158791">
    <property type="entry name" value="MgtE N-terminal domain-like"/>
    <property type="match status" value="1"/>
</dbReference>